<dbReference type="InterPro" id="IPR011057">
    <property type="entry name" value="Mss4-like_sf"/>
</dbReference>
<name>A0A2H0UEG4_9BACT</name>
<feature type="domain" description="CENP-V/GFA" evidence="4">
    <location>
        <begin position="6"/>
        <end position="118"/>
    </location>
</feature>
<comment type="similarity">
    <text evidence="1">Belongs to the Gfa family.</text>
</comment>
<dbReference type="PANTHER" id="PTHR28620">
    <property type="entry name" value="CENTROMERE PROTEIN V"/>
    <property type="match status" value="1"/>
</dbReference>
<dbReference type="Proteomes" id="UP000229344">
    <property type="component" value="Unassembled WGS sequence"/>
</dbReference>
<dbReference type="GO" id="GO:0046872">
    <property type="term" value="F:metal ion binding"/>
    <property type="evidence" value="ECO:0007669"/>
    <property type="project" value="UniProtKB-KW"/>
</dbReference>
<keyword evidence="2" id="KW-0479">Metal-binding</keyword>
<dbReference type="EMBL" id="PFBI01000004">
    <property type="protein sequence ID" value="PIR84799.1"/>
    <property type="molecule type" value="Genomic_DNA"/>
</dbReference>
<protein>
    <submittedName>
        <fullName evidence="5">Aldehyde-activating protein</fullName>
    </submittedName>
</protein>
<dbReference type="PROSITE" id="PS51891">
    <property type="entry name" value="CENP_V_GFA"/>
    <property type="match status" value="1"/>
</dbReference>
<dbReference type="InterPro" id="IPR006913">
    <property type="entry name" value="CENP-V/GFA"/>
</dbReference>
<evidence type="ECO:0000256" key="1">
    <source>
        <dbReference type="ARBA" id="ARBA00005495"/>
    </source>
</evidence>
<gene>
    <name evidence="5" type="ORF">COU16_01270</name>
</gene>
<dbReference type="InterPro" id="IPR052355">
    <property type="entry name" value="CENP-V-like"/>
</dbReference>
<proteinExistence type="inferred from homology"/>
<comment type="caution">
    <text evidence="5">The sequence shown here is derived from an EMBL/GenBank/DDBJ whole genome shotgun (WGS) entry which is preliminary data.</text>
</comment>
<evidence type="ECO:0000313" key="5">
    <source>
        <dbReference type="EMBL" id="PIR84799.1"/>
    </source>
</evidence>
<evidence type="ECO:0000259" key="4">
    <source>
        <dbReference type="PROSITE" id="PS51891"/>
    </source>
</evidence>
<accession>A0A2H0UEG4</accession>
<evidence type="ECO:0000256" key="3">
    <source>
        <dbReference type="ARBA" id="ARBA00022833"/>
    </source>
</evidence>
<evidence type="ECO:0000313" key="6">
    <source>
        <dbReference type="Proteomes" id="UP000229344"/>
    </source>
</evidence>
<dbReference type="PANTHER" id="PTHR28620:SF1">
    <property type="entry name" value="CENP-V_GFA DOMAIN-CONTAINING PROTEIN"/>
    <property type="match status" value="1"/>
</dbReference>
<dbReference type="Pfam" id="PF04828">
    <property type="entry name" value="GFA"/>
    <property type="match status" value="1"/>
</dbReference>
<dbReference type="SUPFAM" id="SSF51316">
    <property type="entry name" value="Mss4-like"/>
    <property type="match status" value="1"/>
</dbReference>
<reference evidence="6" key="1">
    <citation type="submission" date="2017-09" db="EMBL/GenBank/DDBJ databases">
        <title>Depth-based differentiation of microbial function through sediment-hosted aquifers and enrichment of novel symbionts in the deep terrestrial subsurface.</title>
        <authorList>
            <person name="Probst A.J."/>
            <person name="Ladd B."/>
            <person name="Jarett J.K."/>
            <person name="Geller-Mcgrath D.E."/>
            <person name="Sieber C.M.K."/>
            <person name="Emerson J.B."/>
            <person name="Anantharaman K."/>
            <person name="Thomas B.C."/>
            <person name="Malmstrom R."/>
            <person name="Stieglmeier M."/>
            <person name="Klingl A."/>
            <person name="Woyke T."/>
            <person name="Ryan C.M."/>
            <person name="Banfield J.F."/>
        </authorList>
    </citation>
    <scope>NUCLEOTIDE SEQUENCE [LARGE SCALE GENOMIC DNA]</scope>
</reference>
<dbReference type="Gene3D" id="2.170.150.70">
    <property type="match status" value="1"/>
</dbReference>
<dbReference type="AlphaFoldDB" id="A0A2H0UEG4"/>
<sequence>METQTYVGGCHCGKVQYEVDMNLENVMECNCSHCAKKGFLLSFVPATQFRLLRGEDALSEYRFNKKHIAHLFCTTCGVESFARGTDKEGAETIMINARCLDDVVPDTLTITKVDGKNF</sequence>
<organism evidence="5 6">
    <name type="scientific">Candidatus Kaiserbacteria bacterium CG10_big_fil_rev_8_21_14_0_10_47_16</name>
    <dbReference type="NCBI Taxonomy" id="1974608"/>
    <lineage>
        <taxon>Bacteria</taxon>
        <taxon>Candidatus Kaiseribacteriota</taxon>
    </lineage>
</organism>
<keyword evidence="3" id="KW-0862">Zinc</keyword>
<evidence type="ECO:0000256" key="2">
    <source>
        <dbReference type="ARBA" id="ARBA00022723"/>
    </source>
</evidence>
<dbReference type="GO" id="GO:0016846">
    <property type="term" value="F:carbon-sulfur lyase activity"/>
    <property type="evidence" value="ECO:0007669"/>
    <property type="project" value="InterPro"/>
</dbReference>